<comment type="caution">
    <text evidence="1">The sequence shown here is derived from an EMBL/GenBank/DDBJ whole genome shotgun (WGS) entry which is preliminary data.</text>
</comment>
<evidence type="ECO:0000313" key="2">
    <source>
        <dbReference type="Proteomes" id="UP001215280"/>
    </source>
</evidence>
<organism evidence="1 2">
    <name type="scientific">Mycena maculata</name>
    <dbReference type="NCBI Taxonomy" id="230809"/>
    <lineage>
        <taxon>Eukaryota</taxon>
        <taxon>Fungi</taxon>
        <taxon>Dikarya</taxon>
        <taxon>Basidiomycota</taxon>
        <taxon>Agaricomycotina</taxon>
        <taxon>Agaricomycetes</taxon>
        <taxon>Agaricomycetidae</taxon>
        <taxon>Agaricales</taxon>
        <taxon>Marasmiineae</taxon>
        <taxon>Mycenaceae</taxon>
        <taxon>Mycena</taxon>
    </lineage>
</organism>
<dbReference type="AlphaFoldDB" id="A0AAD7I3W1"/>
<proteinExistence type="predicted"/>
<sequence>MSMALVRSATILFALPREILHRHCASMALVYDGLVAGTVPGGKPVLAIETAKGAGDTDAEERAILDWMCAVTAANHALYGGCPPLLADIDTGGVSPSLPVPKLSLAGAVGWWKDYVNEIGERFETQLNLYRRQGMVGTEEAKKWVDGAYEERIVVASQLIDVNAFCITLGSAIPAAALKRPMTFRTSVVIGALDLVLEEAVACRGQVWEILKMAVEHWVFLVGDLARRMSGVGCVCNVAGTDRPFLRELKRRGH</sequence>
<evidence type="ECO:0000313" key="1">
    <source>
        <dbReference type="EMBL" id="KAJ7734513.1"/>
    </source>
</evidence>
<protein>
    <submittedName>
        <fullName evidence="1">Uncharacterized protein</fullName>
    </submittedName>
</protein>
<accession>A0AAD7I3W1</accession>
<dbReference type="Proteomes" id="UP001215280">
    <property type="component" value="Unassembled WGS sequence"/>
</dbReference>
<keyword evidence="2" id="KW-1185">Reference proteome</keyword>
<reference evidence="1" key="1">
    <citation type="submission" date="2023-03" db="EMBL/GenBank/DDBJ databases">
        <title>Massive genome expansion in bonnet fungi (Mycena s.s.) driven by repeated elements and novel gene families across ecological guilds.</title>
        <authorList>
            <consortium name="Lawrence Berkeley National Laboratory"/>
            <person name="Harder C.B."/>
            <person name="Miyauchi S."/>
            <person name="Viragh M."/>
            <person name="Kuo A."/>
            <person name="Thoen E."/>
            <person name="Andreopoulos B."/>
            <person name="Lu D."/>
            <person name="Skrede I."/>
            <person name="Drula E."/>
            <person name="Henrissat B."/>
            <person name="Morin E."/>
            <person name="Kohler A."/>
            <person name="Barry K."/>
            <person name="LaButti K."/>
            <person name="Morin E."/>
            <person name="Salamov A."/>
            <person name="Lipzen A."/>
            <person name="Mereny Z."/>
            <person name="Hegedus B."/>
            <person name="Baldrian P."/>
            <person name="Stursova M."/>
            <person name="Weitz H."/>
            <person name="Taylor A."/>
            <person name="Grigoriev I.V."/>
            <person name="Nagy L.G."/>
            <person name="Martin F."/>
            <person name="Kauserud H."/>
        </authorList>
    </citation>
    <scope>NUCLEOTIDE SEQUENCE</scope>
    <source>
        <strain evidence="1">CBHHK188m</strain>
    </source>
</reference>
<gene>
    <name evidence="1" type="ORF">DFH07DRAFT_780310</name>
</gene>
<name>A0AAD7I3W1_9AGAR</name>
<dbReference type="EMBL" id="JARJLG010000161">
    <property type="protein sequence ID" value="KAJ7734513.1"/>
    <property type="molecule type" value="Genomic_DNA"/>
</dbReference>